<dbReference type="Gene3D" id="2.160.10.10">
    <property type="entry name" value="Hexapeptide repeat proteins"/>
    <property type="match status" value="1"/>
</dbReference>
<name>A0A1G8H5I9_9FLAO</name>
<dbReference type="OrthoDB" id="9801697at2"/>
<organism evidence="2 3">
    <name type="scientific">Chryseobacterium taeanense</name>
    <dbReference type="NCBI Taxonomy" id="311334"/>
    <lineage>
        <taxon>Bacteria</taxon>
        <taxon>Pseudomonadati</taxon>
        <taxon>Bacteroidota</taxon>
        <taxon>Flavobacteriia</taxon>
        <taxon>Flavobacteriales</taxon>
        <taxon>Weeksellaceae</taxon>
        <taxon>Chryseobacterium group</taxon>
        <taxon>Chryseobacterium</taxon>
    </lineage>
</organism>
<dbReference type="RefSeq" id="WP_089856548.1">
    <property type="nucleotide sequence ID" value="NZ_FNDW01000003.1"/>
</dbReference>
<dbReference type="Proteomes" id="UP000198869">
    <property type="component" value="Unassembled WGS sequence"/>
</dbReference>
<dbReference type="STRING" id="311334.SAMN05421846_103262"/>
<sequence>MKFNNRNVFISDKAVIGKNVKIGDNTVIYDYVTIGDNSIIANDCIIGEPLNDYYFKDDYINPETVIGENALIRSHTILYAGSRFGNNFSTGHRVTVRENSVFGNNCRLGTVTDIQGYVTFGNNCWLHSNVHIGQNSTIGNFVFIYPYVVFTNDPMPPSDMCIGPVIGDFSQIAVGSVLLPGTTVGKHCLVGAQSLIGGSFEDYSLIIGNPGKKIKDVREMKSKETGRSHYPWPYNFSRGMPWEEDGFDNWKNKNGYEHD</sequence>
<evidence type="ECO:0000256" key="1">
    <source>
        <dbReference type="ARBA" id="ARBA00007274"/>
    </source>
</evidence>
<evidence type="ECO:0000313" key="2">
    <source>
        <dbReference type="EMBL" id="SDI01896.1"/>
    </source>
</evidence>
<dbReference type="GO" id="GO:0016740">
    <property type="term" value="F:transferase activity"/>
    <property type="evidence" value="ECO:0007669"/>
    <property type="project" value="UniProtKB-KW"/>
</dbReference>
<proteinExistence type="inferred from homology"/>
<dbReference type="PANTHER" id="PTHR43300:SF4">
    <property type="entry name" value="ACYL-[ACYL-CARRIER-PROTEIN]--UDP-N-ACETYLGLUCOSAMINE O-ACYLTRANSFERASE"/>
    <property type="match status" value="1"/>
</dbReference>
<comment type="similarity">
    <text evidence="1">Belongs to the transferase hexapeptide repeat family.</text>
</comment>
<accession>A0A1G8H5I9</accession>
<dbReference type="InterPro" id="IPR001451">
    <property type="entry name" value="Hexapep"/>
</dbReference>
<dbReference type="SUPFAM" id="SSF51161">
    <property type="entry name" value="Trimeric LpxA-like enzymes"/>
    <property type="match status" value="1"/>
</dbReference>
<dbReference type="EMBL" id="FNDW01000003">
    <property type="protein sequence ID" value="SDI01896.1"/>
    <property type="molecule type" value="Genomic_DNA"/>
</dbReference>
<dbReference type="AlphaFoldDB" id="A0A1G8H5I9"/>
<dbReference type="InterPro" id="IPR050179">
    <property type="entry name" value="Trans_hexapeptide_repeat"/>
</dbReference>
<reference evidence="3" key="1">
    <citation type="submission" date="2016-10" db="EMBL/GenBank/DDBJ databases">
        <authorList>
            <person name="Varghese N."/>
            <person name="Submissions S."/>
        </authorList>
    </citation>
    <scope>NUCLEOTIDE SEQUENCE [LARGE SCALE GENOMIC DNA]</scope>
    <source>
        <strain evidence="3">DSM 17071</strain>
    </source>
</reference>
<evidence type="ECO:0000313" key="3">
    <source>
        <dbReference type="Proteomes" id="UP000198869"/>
    </source>
</evidence>
<keyword evidence="2" id="KW-0808">Transferase</keyword>
<dbReference type="InterPro" id="IPR011004">
    <property type="entry name" value="Trimer_LpxA-like_sf"/>
</dbReference>
<dbReference type="Gene3D" id="6.20.70.30">
    <property type="match status" value="1"/>
</dbReference>
<protein>
    <submittedName>
        <fullName evidence="2">Transferase hexapeptide (Six repeat-containing protein)</fullName>
    </submittedName>
</protein>
<keyword evidence="3" id="KW-1185">Reference proteome</keyword>
<gene>
    <name evidence="2" type="ORF">SAMN05421846_103262</name>
</gene>
<dbReference type="CDD" id="cd03358">
    <property type="entry name" value="LbH_WxcM_N_like"/>
    <property type="match status" value="1"/>
</dbReference>
<dbReference type="PANTHER" id="PTHR43300">
    <property type="entry name" value="ACETYLTRANSFERASE"/>
    <property type="match status" value="1"/>
</dbReference>
<dbReference type="Pfam" id="PF00132">
    <property type="entry name" value="Hexapep"/>
    <property type="match status" value="3"/>
</dbReference>